<dbReference type="InterPro" id="IPR005653">
    <property type="entry name" value="OstA-like_N"/>
</dbReference>
<keyword evidence="1" id="KW-0732">Signal</keyword>
<feature type="domain" description="Organic solvent tolerance-like N-terminal" evidence="3">
    <location>
        <begin position="50"/>
        <end position="152"/>
    </location>
</feature>
<dbReference type="RefSeq" id="WP_381424832.1">
    <property type="nucleotide sequence ID" value="NZ_JBHSDH010000013.1"/>
</dbReference>
<sequence length="188" mass="19303">MTMKLHKSPFKSPLAIMAASFIGTAALISVAVPAQVIRGHNSNAPVDFSAGELVLNDKADRVILSGNATVQQAGLTIRAARLTAAYTNGAKIDVNRFDAVGGVRITKDDLVATSNAAIYDVDAALITLIGNVNLSQGSNRLNGGRIVIDLNADRTTISGGNNGGGAGSGSSNNNGRVTGTFTVPQRKN</sequence>
<proteinExistence type="predicted"/>
<evidence type="ECO:0000259" key="3">
    <source>
        <dbReference type="Pfam" id="PF03968"/>
    </source>
</evidence>
<dbReference type="Proteomes" id="UP001595887">
    <property type="component" value="Unassembled WGS sequence"/>
</dbReference>
<dbReference type="InterPro" id="IPR052037">
    <property type="entry name" value="LPS_export_LptA"/>
</dbReference>
<dbReference type="Pfam" id="PF03968">
    <property type="entry name" value="LptD_N"/>
    <property type="match status" value="1"/>
</dbReference>
<dbReference type="PANTHER" id="PTHR36504">
    <property type="entry name" value="LIPOPOLYSACCHARIDE EXPORT SYSTEM PROTEIN LPTA"/>
    <property type="match status" value="1"/>
</dbReference>
<name>A0ABV8RIX3_9SPHN</name>
<evidence type="ECO:0000313" key="5">
    <source>
        <dbReference type="Proteomes" id="UP001595887"/>
    </source>
</evidence>
<reference evidence="5" key="1">
    <citation type="journal article" date="2019" name="Int. J. Syst. Evol. Microbiol.">
        <title>The Global Catalogue of Microorganisms (GCM) 10K type strain sequencing project: providing services to taxonomists for standard genome sequencing and annotation.</title>
        <authorList>
            <consortium name="The Broad Institute Genomics Platform"/>
            <consortium name="The Broad Institute Genome Sequencing Center for Infectious Disease"/>
            <person name="Wu L."/>
            <person name="Ma J."/>
        </authorList>
    </citation>
    <scope>NUCLEOTIDE SEQUENCE [LARGE SCALE GENOMIC DNA]</scope>
    <source>
        <strain evidence="5">CECT 8531</strain>
    </source>
</reference>
<evidence type="ECO:0000256" key="1">
    <source>
        <dbReference type="ARBA" id="ARBA00022729"/>
    </source>
</evidence>
<feature type="region of interest" description="Disordered" evidence="2">
    <location>
        <begin position="159"/>
        <end position="188"/>
    </location>
</feature>
<dbReference type="PANTHER" id="PTHR36504:SF1">
    <property type="entry name" value="LIPOPOLYSACCHARIDE EXPORT SYSTEM PROTEIN LPTA"/>
    <property type="match status" value="1"/>
</dbReference>
<dbReference type="Gene3D" id="2.60.450.10">
    <property type="entry name" value="Lipopolysaccharide (LPS) transport protein A like domain"/>
    <property type="match status" value="1"/>
</dbReference>
<gene>
    <name evidence="4" type="ORF">ACFOWX_13110</name>
</gene>
<feature type="compositionally biased region" description="Polar residues" evidence="2">
    <location>
        <begin position="176"/>
        <end position="188"/>
    </location>
</feature>
<comment type="caution">
    <text evidence="4">The sequence shown here is derived from an EMBL/GenBank/DDBJ whole genome shotgun (WGS) entry which is preliminary data.</text>
</comment>
<accession>A0ABV8RIX3</accession>
<evidence type="ECO:0000256" key="2">
    <source>
        <dbReference type="SAM" id="MobiDB-lite"/>
    </source>
</evidence>
<keyword evidence="5" id="KW-1185">Reference proteome</keyword>
<organism evidence="4 5">
    <name type="scientific">Sphingorhabdus arenilitoris</name>
    <dbReference type="NCBI Taxonomy" id="1490041"/>
    <lineage>
        <taxon>Bacteria</taxon>
        <taxon>Pseudomonadati</taxon>
        <taxon>Pseudomonadota</taxon>
        <taxon>Alphaproteobacteria</taxon>
        <taxon>Sphingomonadales</taxon>
        <taxon>Sphingomonadaceae</taxon>
        <taxon>Sphingorhabdus</taxon>
    </lineage>
</organism>
<protein>
    <submittedName>
        <fullName evidence="4">LptA/OstA family protein</fullName>
    </submittedName>
</protein>
<dbReference type="EMBL" id="JBHSDH010000013">
    <property type="protein sequence ID" value="MFC4293357.1"/>
    <property type="molecule type" value="Genomic_DNA"/>
</dbReference>
<evidence type="ECO:0000313" key="4">
    <source>
        <dbReference type="EMBL" id="MFC4293357.1"/>
    </source>
</evidence>